<proteinExistence type="predicted"/>
<protein>
    <submittedName>
        <fullName evidence="2">Uncharacterized protein</fullName>
    </submittedName>
</protein>
<sequence>MEMDEIIGEDVEEEVMQELTPEADPQIKKINELLRSLLMNSSNLVFEVAVCNCPNGNGCGVLRVAREIAKVMNELRSMQDVAMKYSAQQATSESKEASEGKKRGRKKRGGA</sequence>
<gene>
    <name evidence="2" type="ORF">JBCDKDKM_00024</name>
</gene>
<feature type="compositionally biased region" description="Basic residues" evidence="1">
    <location>
        <begin position="102"/>
        <end position="111"/>
    </location>
</feature>
<accession>A0ABY6GM29</accession>
<keyword evidence="3" id="KW-1185">Reference proteome</keyword>
<reference evidence="2 3" key="1">
    <citation type="submission" date="2022-09" db="EMBL/GenBank/DDBJ databases">
        <title>Evolutionary Diversification of Methanotrophic Ca. Methanophagales (ANME-1) and Their Expansive Virome.</title>
        <authorList>
            <person name="Laso-Perez R."/>
            <person name="Wu F."/>
            <person name="Cremiere A."/>
            <person name="Speth D.R."/>
            <person name="Magyar J.S."/>
            <person name="Krupovic M."/>
            <person name="Orphan V.J."/>
        </authorList>
    </citation>
    <scope>NUCLEOTIDE SEQUENCE [LARGE SCALE GENOMIC DNA]</scope>
    <source>
        <strain evidence="2">PBV300</strain>
    </source>
</reference>
<organism evidence="2 3">
    <name type="scientific">Methanophagales virus PBV300</name>
    <dbReference type="NCBI Taxonomy" id="2987731"/>
    <lineage>
        <taxon>Viruses</taxon>
        <taxon>Adnaviria</taxon>
        <taxon>Zilligvirae</taxon>
        <taxon>Taleaviricota</taxon>
        <taxon>Tokiviricetes</taxon>
        <taxon>Maximonvirales</taxon>
        <taxon>Ahmunviridae</taxon>
        <taxon>Yumkaaxvirus</taxon>
        <taxon>Yumkaaxvirus pescaderoense</taxon>
    </lineage>
</organism>
<name>A0ABY6GM29_9VIRU</name>
<dbReference type="EMBL" id="OP413840">
    <property type="protein sequence ID" value="UYL64986.1"/>
    <property type="molecule type" value="Genomic_DNA"/>
</dbReference>
<dbReference type="Proteomes" id="UP001156320">
    <property type="component" value="Segment"/>
</dbReference>
<evidence type="ECO:0000256" key="1">
    <source>
        <dbReference type="SAM" id="MobiDB-lite"/>
    </source>
</evidence>
<feature type="region of interest" description="Disordered" evidence="1">
    <location>
        <begin position="85"/>
        <end position="111"/>
    </location>
</feature>
<evidence type="ECO:0000313" key="2">
    <source>
        <dbReference type="EMBL" id="UYL64986.1"/>
    </source>
</evidence>
<evidence type="ECO:0000313" key="3">
    <source>
        <dbReference type="Proteomes" id="UP001156320"/>
    </source>
</evidence>